<protein>
    <recommendedName>
        <fullName evidence="3">Chromo domain-containing protein</fullName>
    </recommendedName>
</protein>
<sequence>MKKWADKKRRHTEYKDGDMVLVKLLPQQFKSLRPVNKGLVRRYEGPFPILGKLLETYHKDKDDPSRGLSKRAPTTVMTSYDKEVEHIIADRVIRRRGVPPAMEYLVKWKDYQRARLAGSQQMPYGSSRSKLSSSGARKLLETSRVGRVWKVLEMSGEIHITLHYDGRHERSPGLSREF</sequence>
<reference evidence="1 2" key="1">
    <citation type="journal article" date="2018" name="PLoS Genet.">
        <title>Population sequencing reveals clonal diversity and ancestral inbreeding in the grapevine cultivar Chardonnay.</title>
        <authorList>
            <person name="Roach M.J."/>
            <person name="Johnson D.L."/>
            <person name="Bohlmann J."/>
            <person name="van Vuuren H.J."/>
            <person name="Jones S.J."/>
            <person name="Pretorius I.S."/>
            <person name="Schmidt S.A."/>
            <person name="Borneman A.R."/>
        </authorList>
    </citation>
    <scope>NUCLEOTIDE SEQUENCE [LARGE SCALE GENOMIC DNA]</scope>
    <source>
        <strain evidence="2">cv. Chardonnay</strain>
        <tissue evidence="1">Leaf</tissue>
    </source>
</reference>
<evidence type="ECO:0000313" key="1">
    <source>
        <dbReference type="EMBL" id="RVW79082.1"/>
    </source>
</evidence>
<proteinExistence type="predicted"/>
<name>A0A438H3P9_VITVI</name>
<dbReference type="Proteomes" id="UP000288805">
    <property type="component" value="Unassembled WGS sequence"/>
</dbReference>
<dbReference type="EMBL" id="QGNW01000286">
    <property type="protein sequence ID" value="RVW79082.1"/>
    <property type="molecule type" value="Genomic_DNA"/>
</dbReference>
<accession>A0A438H3P9</accession>
<gene>
    <name evidence="1" type="ORF">CK203_048177</name>
</gene>
<dbReference type="CDD" id="cd00024">
    <property type="entry name" value="CD_CSD"/>
    <property type="match status" value="1"/>
</dbReference>
<organism evidence="1 2">
    <name type="scientific">Vitis vinifera</name>
    <name type="common">Grape</name>
    <dbReference type="NCBI Taxonomy" id="29760"/>
    <lineage>
        <taxon>Eukaryota</taxon>
        <taxon>Viridiplantae</taxon>
        <taxon>Streptophyta</taxon>
        <taxon>Embryophyta</taxon>
        <taxon>Tracheophyta</taxon>
        <taxon>Spermatophyta</taxon>
        <taxon>Magnoliopsida</taxon>
        <taxon>eudicotyledons</taxon>
        <taxon>Gunneridae</taxon>
        <taxon>Pentapetalae</taxon>
        <taxon>rosids</taxon>
        <taxon>Vitales</taxon>
        <taxon>Vitaceae</taxon>
        <taxon>Viteae</taxon>
        <taxon>Vitis</taxon>
    </lineage>
</organism>
<dbReference type="InterPro" id="IPR016197">
    <property type="entry name" value="Chromo-like_dom_sf"/>
</dbReference>
<dbReference type="Gene3D" id="2.40.50.40">
    <property type="match status" value="1"/>
</dbReference>
<dbReference type="AlphaFoldDB" id="A0A438H3P9"/>
<evidence type="ECO:0008006" key="3">
    <source>
        <dbReference type="Google" id="ProtNLM"/>
    </source>
</evidence>
<comment type="caution">
    <text evidence="1">The sequence shown here is derived from an EMBL/GenBank/DDBJ whole genome shotgun (WGS) entry which is preliminary data.</text>
</comment>
<dbReference type="SUPFAM" id="SSF54160">
    <property type="entry name" value="Chromo domain-like"/>
    <property type="match status" value="1"/>
</dbReference>
<evidence type="ECO:0000313" key="2">
    <source>
        <dbReference type="Proteomes" id="UP000288805"/>
    </source>
</evidence>